<feature type="signal peptide" evidence="17">
    <location>
        <begin position="1"/>
        <end position="22"/>
    </location>
</feature>
<dbReference type="OrthoDB" id="269384at2759"/>
<feature type="compositionally biased region" description="Pro residues" evidence="16">
    <location>
        <begin position="487"/>
        <end position="505"/>
    </location>
</feature>
<evidence type="ECO:0000256" key="10">
    <source>
        <dbReference type="ARBA" id="ARBA00022982"/>
    </source>
</evidence>
<evidence type="ECO:0000256" key="12">
    <source>
        <dbReference type="ARBA" id="ARBA00023136"/>
    </source>
</evidence>
<evidence type="ECO:0000256" key="5">
    <source>
        <dbReference type="ARBA" id="ARBA00022448"/>
    </source>
</evidence>
<evidence type="ECO:0000256" key="7">
    <source>
        <dbReference type="ARBA" id="ARBA00022729"/>
    </source>
</evidence>
<evidence type="ECO:0000256" key="13">
    <source>
        <dbReference type="ARBA" id="ARBA00023157"/>
    </source>
</evidence>
<dbReference type="GO" id="GO:0005789">
    <property type="term" value="C:endoplasmic reticulum membrane"/>
    <property type="evidence" value="ECO:0007669"/>
    <property type="project" value="UniProtKB-SubCell"/>
</dbReference>
<organism evidence="18 19">
    <name type="scientific">Rhodotorula graminis (strain WP1)</name>
    <dbReference type="NCBI Taxonomy" id="578459"/>
    <lineage>
        <taxon>Eukaryota</taxon>
        <taxon>Fungi</taxon>
        <taxon>Dikarya</taxon>
        <taxon>Basidiomycota</taxon>
        <taxon>Pucciniomycotina</taxon>
        <taxon>Microbotryomycetes</taxon>
        <taxon>Sporidiobolales</taxon>
        <taxon>Sporidiobolaceae</taxon>
        <taxon>Rhodotorula</taxon>
    </lineage>
</organism>
<dbReference type="OMA" id="CYKDRLH"/>
<dbReference type="PANTHER" id="PTHR12613:SF0">
    <property type="entry name" value="ERO1-LIKE PROTEIN"/>
    <property type="match status" value="1"/>
</dbReference>
<dbReference type="Pfam" id="PF04137">
    <property type="entry name" value="ERO1"/>
    <property type="match status" value="1"/>
</dbReference>
<accession>A0A0N8PZA5</accession>
<protein>
    <recommendedName>
        <fullName evidence="20">Endoplasmic oxidoreductin 1</fullName>
    </recommendedName>
</protein>
<evidence type="ECO:0000256" key="1">
    <source>
        <dbReference type="ARBA" id="ARBA00001974"/>
    </source>
</evidence>
<evidence type="ECO:0000256" key="8">
    <source>
        <dbReference type="ARBA" id="ARBA00022824"/>
    </source>
</evidence>
<dbReference type="GO" id="GO:0071949">
    <property type="term" value="F:FAD binding"/>
    <property type="evidence" value="ECO:0007669"/>
    <property type="project" value="InterPro"/>
</dbReference>
<comment type="cofactor">
    <cofactor evidence="1">
        <name>FAD</name>
        <dbReference type="ChEBI" id="CHEBI:57692"/>
    </cofactor>
</comment>
<feature type="chain" id="PRO_5006029382" description="Endoplasmic oxidoreductin 1" evidence="17">
    <location>
        <begin position="23"/>
        <end position="597"/>
    </location>
</feature>
<comment type="subunit">
    <text evidence="4">May function both as a monomer and a homodimer.</text>
</comment>
<keyword evidence="19" id="KW-1185">Reference proteome</keyword>
<comment type="subcellular location">
    <subcellularLocation>
        <location evidence="2">Endoplasmic reticulum membrane</location>
        <topology evidence="2">Peripheral membrane protein</topology>
        <orientation evidence="2">Lumenal side</orientation>
    </subcellularLocation>
</comment>
<keyword evidence="14" id="KW-0325">Glycoprotein</keyword>
<evidence type="ECO:0000256" key="4">
    <source>
        <dbReference type="ARBA" id="ARBA00011802"/>
    </source>
</evidence>
<dbReference type="GO" id="GO:0016972">
    <property type="term" value="F:thiol oxidase activity"/>
    <property type="evidence" value="ECO:0007669"/>
    <property type="project" value="InterPro"/>
</dbReference>
<dbReference type="PANTHER" id="PTHR12613">
    <property type="entry name" value="ERO1-RELATED"/>
    <property type="match status" value="1"/>
</dbReference>
<evidence type="ECO:0000256" key="15">
    <source>
        <dbReference type="ARBA" id="ARBA00023284"/>
    </source>
</evidence>
<keyword evidence="9" id="KW-0274">FAD</keyword>
<dbReference type="EMBL" id="KQ474091">
    <property type="protein sequence ID" value="KPV71781.1"/>
    <property type="molecule type" value="Genomic_DNA"/>
</dbReference>
<evidence type="ECO:0000313" key="18">
    <source>
        <dbReference type="EMBL" id="KPV71781.1"/>
    </source>
</evidence>
<feature type="region of interest" description="Disordered" evidence="16">
    <location>
        <begin position="485"/>
        <end position="548"/>
    </location>
</feature>
<keyword evidence="6" id="KW-0285">Flavoprotein</keyword>
<sequence length="597" mass="63840">MHPPTLPLAAAAALIALGTVASSSSLAAHPRTGFLQDVLSSRSAEQNYCKPTGQIHDACCDYETVESVNEELFGRLHDLVATPYFRYHKVDLAKECPYWEEDGSCMNRACSVETTGEDHIPEAWRSSALGKLNETSAWKTSSPAGCTEISDSDFCVLEDELDSEGVYVDLLENPERFTGYAGPSSSRVWKAIYEENCFTPVPFVDASRSTFEGGSGFAPVSSGFGGLASGMGGMGGMGGGLAAGGWGESEKRLLGSLAGPRDPDEEVCLEKRVFYRVISGLHASISVHICDDYLDQQTGEWAPNLDCFITRIGQHPERLENMYFTYVLLLRALSRSGPQLVRTLDATAGERETRDRLEQLVRVADGCPSTFDETSMFSGGKEAELLKSEFKDHFRNVSRIMDCVGCDKCRLWGKMQITGLGTALKLLFSYDGATPLASPTDDPTAAPHAVALSRSELVAFVNTLHRLSESLAAVDRFRTLWAHRGEPAPPPARSPAPPSSSPAPSPVVAAPREDQVGPDEPLNSAPPAAPSTHKPSFEPSLGAGAGVGVEGNTSTASLWERLVGLCEGGWSACVRVVAASAARVKGGEPDGSGRDEL</sequence>
<dbReference type="InterPro" id="IPR007266">
    <property type="entry name" value="Ero1"/>
</dbReference>
<keyword evidence="13" id="KW-1015">Disulfide bond</keyword>
<evidence type="ECO:0000256" key="6">
    <source>
        <dbReference type="ARBA" id="ARBA00022630"/>
    </source>
</evidence>
<dbReference type="GO" id="GO:0034975">
    <property type="term" value="P:protein folding in endoplasmic reticulum"/>
    <property type="evidence" value="ECO:0007669"/>
    <property type="project" value="InterPro"/>
</dbReference>
<evidence type="ECO:0000256" key="9">
    <source>
        <dbReference type="ARBA" id="ARBA00022827"/>
    </source>
</evidence>
<keyword evidence="10" id="KW-0249">Electron transport</keyword>
<evidence type="ECO:0000313" key="19">
    <source>
        <dbReference type="Proteomes" id="UP000053890"/>
    </source>
</evidence>
<comment type="similarity">
    <text evidence="3">Belongs to the EROs family.</text>
</comment>
<dbReference type="GO" id="GO:0015035">
    <property type="term" value="F:protein-disulfide reductase activity"/>
    <property type="evidence" value="ECO:0007669"/>
    <property type="project" value="InterPro"/>
</dbReference>
<evidence type="ECO:0000256" key="17">
    <source>
        <dbReference type="SAM" id="SignalP"/>
    </source>
</evidence>
<evidence type="ECO:0000256" key="14">
    <source>
        <dbReference type="ARBA" id="ARBA00023180"/>
    </source>
</evidence>
<reference evidence="18 19" key="1">
    <citation type="journal article" date="2015" name="Front. Microbiol.">
        <title>Genome sequence of the plant growth promoting endophytic yeast Rhodotorula graminis WP1.</title>
        <authorList>
            <person name="Firrincieli A."/>
            <person name="Otillar R."/>
            <person name="Salamov A."/>
            <person name="Schmutz J."/>
            <person name="Khan Z."/>
            <person name="Redman R.S."/>
            <person name="Fleck N.D."/>
            <person name="Lindquist E."/>
            <person name="Grigoriev I.V."/>
            <person name="Doty S.L."/>
        </authorList>
    </citation>
    <scope>NUCLEOTIDE SEQUENCE [LARGE SCALE GENOMIC DNA]</scope>
    <source>
        <strain evidence="18 19">WP1</strain>
    </source>
</reference>
<evidence type="ECO:0000256" key="3">
    <source>
        <dbReference type="ARBA" id="ARBA00008277"/>
    </source>
</evidence>
<dbReference type="InterPro" id="IPR037192">
    <property type="entry name" value="ERO1-like_sf"/>
</dbReference>
<dbReference type="AlphaFoldDB" id="A0A0N8PZA5"/>
<evidence type="ECO:0000256" key="2">
    <source>
        <dbReference type="ARBA" id="ARBA00004367"/>
    </source>
</evidence>
<keyword evidence="5" id="KW-0813">Transport</keyword>
<dbReference type="SUPFAM" id="SSF110019">
    <property type="entry name" value="ERO1-like"/>
    <property type="match status" value="1"/>
</dbReference>
<dbReference type="STRING" id="578459.A0A0N8PZA5"/>
<keyword evidence="7 17" id="KW-0732">Signal</keyword>
<keyword evidence="11" id="KW-0560">Oxidoreductase</keyword>
<keyword evidence="8" id="KW-0256">Endoplasmic reticulum</keyword>
<keyword evidence="15" id="KW-0676">Redox-active center</keyword>
<dbReference type="GeneID" id="28978775"/>
<dbReference type="RefSeq" id="XP_018267830.1">
    <property type="nucleotide sequence ID" value="XM_018418328.1"/>
</dbReference>
<gene>
    <name evidence="18" type="ORF">RHOBADRAFT_56399</name>
</gene>
<name>A0A0N8PZA5_RHOGW</name>
<evidence type="ECO:0008006" key="20">
    <source>
        <dbReference type="Google" id="ProtNLM"/>
    </source>
</evidence>
<evidence type="ECO:0000256" key="16">
    <source>
        <dbReference type="SAM" id="MobiDB-lite"/>
    </source>
</evidence>
<evidence type="ECO:0000256" key="11">
    <source>
        <dbReference type="ARBA" id="ARBA00023002"/>
    </source>
</evidence>
<proteinExistence type="inferred from homology"/>
<keyword evidence="12" id="KW-0472">Membrane</keyword>
<dbReference type="Proteomes" id="UP000053890">
    <property type="component" value="Unassembled WGS sequence"/>
</dbReference>